<keyword evidence="3" id="KW-1185">Reference proteome</keyword>
<evidence type="ECO:0000259" key="1">
    <source>
        <dbReference type="Pfam" id="PF10026"/>
    </source>
</evidence>
<name>A0A919ELQ1_9GAMM</name>
<accession>A0A919ELQ1</accession>
<proteinExistence type="predicted"/>
<dbReference type="EMBL" id="BNCK01000005">
    <property type="protein sequence ID" value="GHF95901.1"/>
    <property type="molecule type" value="Genomic_DNA"/>
</dbReference>
<dbReference type="RefSeq" id="WP_189771125.1">
    <property type="nucleotide sequence ID" value="NZ_BNCK01000005.1"/>
</dbReference>
<feature type="domain" description="DUF2268" evidence="1">
    <location>
        <begin position="149"/>
        <end position="278"/>
    </location>
</feature>
<dbReference type="InterPro" id="IPR018728">
    <property type="entry name" value="DUF2268"/>
</dbReference>
<reference evidence="2" key="1">
    <citation type="journal article" date="2014" name="Int. J. Syst. Evol. Microbiol.">
        <title>Complete genome sequence of Corynebacterium casei LMG S-19264T (=DSM 44701T), isolated from a smear-ripened cheese.</title>
        <authorList>
            <consortium name="US DOE Joint Genome Institute (JGI-PGF)"/>
            <person name="Walter F."/>
            <person name="Albersmeier A."/>
            <person name="Kalinowski J."/>
            <person name="Ruckert C."/>
        </authorList>
    </citation>
    <scope>NUCLEOTIDE SEQUENCE</scope>
    <source>
        <strain evidence="2">KCTC 42731</strain>
    </source>
</reference>
<comment type="caution">
    <text evidence="2">The sequence shown here is derived from an EMBL/GenBank/DDBJ whole genome shotgun (WGS) entry which is preliminary data.</text>
</comment>
<reference evidence="2" key="2">
    <citation type="submission" date="2020-09" db="EMBL/GenBank/DDBJ databases">
        <authorList>
            <person name="Sun Q."/>
            <person name="Kim S."/>
        </authorList>
    </citation>
    <scope>NUCLEOTIDE SEQUENCE</scope>
    <source>
        <strain evidence="2">KCTC 42731</strain>
    </source>
</reference>
<gene>
    <name evidence="2" type="ORF">GCM10017161_25270</name>
</gene>
<dbReference type="Pfam" id="PF10026">
    <property type="entry name" value="DUF2268"/>
    <property type="match status" value="1"/>
</dbReference>
<evidence type="ECO:0000313" key="3">
    <source>
        <dbReference type="Proteomes" id="UP000623842"/>
    </source>
</evidence>
<protein>
    <recommendedName>
        <fullName evidence="1">DUF2268 domain-containing protein</fullName>
    </recommendedName>
</protein>
<evidence type="ECO:0000313" key="2">
    <source>
        <dbReference type="EMBL" id="GHF95901.1"/>
    </source>
</evidence>
<sequence length="305" mass="34269">MKIYSILATLIVTLTSFKCFAIQENNYVLEDAERFSSLFQINPLPSPEQLQKEYIAPGTKGIEIFTPHRIKSAENLAAKISQQPNAYKKALKICLPAARNISDISVKQLAEVQQLLKQPKSAATYIVFGGNNSGGTASGEGLVLGIEVICRFAETQQQAEEEILNFVVHEIVHVYQARQPKLEKQRFSLLSQAIREGFADFIANKVTGKIAKSEQVRHQYGLEHERQLWLAFQQAMDGKDLKPWMYGKTGNEWPKDMGYWIGKRIVQSYYDKSNDKALAIQTLLKLEDPQAILAVSGYQGLNSNS</sequence>
<dbReference type="Proteomes" id="UP000623842">
    <property type="component" value="Unassembled WGS sequence"/>
</dbReference>
<organism evidence="2 3">
    <name type="scientific">Thalassotalea marina</name>
    <dbReference type="NCBI Taxonomy" id="1673741"/>
    <lineage>
        <taxon>Bacteria</taxon>
        <taxon>Pseudomonadati</taxon>
        <taxon>Pseudomonadota</taxon>
        <taxon>Gammaproteobacteria</taxon>
        <taxon>Alteromonadales</taxon>
        <taxon>Colwelliaceae</taxon>
        <taxon>Thalassotalea</taxon>
    </lineage>
</organism>
<dbReference type="AlphaFoldDB" id="A0A919ELQ1"/>